<proteinExistence type="predicted"/>
<gene>
    <name evidence="1" type="ORF">DUNSADRAFT_13808</name>
</gene>
<accession>A0ABQ7G8M8</accession>
<dbReference type="Proteomes" id="UP000815325">
    <property type="component" value="Unassembled WGS sequence"/>
</dbReference>
<organism evidence="1 2">
    <name type="scientific">Dunaliella salina</name>
    <name type="common">Green alga</name>
    <name type="synonym">Protococcus salinus</name>
    <dbReference type="NCBI Taxonomy" id="3046"/>
    <lineage>
        <taxon>Eukaryota</taxon>
        <taxon>Viridiplantae</taxon>
        <taxon>Chlorophyta</taxon>
        <taxon>core chlorophytes</taxon>
        <taxon>Chlorophyceae</taxon>
        <taxon>CS clade</taxon>
        <taxon>Chlamydomonadales</taxon>
        <taxon>Dunaliellaceae</taxon>
        <taxon>Dunaliella</taxon>
    </lineage>
</organism>
<evidence type="ECO:0000313" key="1">
    <source>
        <dbReference type="EMBL" id="KAF5830951.1"/>
    </source>
</evidence>
<protein>
    <submittedName>
        <fullName evidence="1">Uncharacterized protein</fullName>
    </submittedName>
</protein>
<comment type="caution">
    <text evidence="1">The sequence shown here is derived from an EMBL/GenBank/DDBJ whole genome shotgun (WGS) entry which is preliminary data.</text>
</comment>
<evidence type="ECO:0000313" key="2">
    <source>
        <dbReference type="Proteomes" id="UP000815325"/>
    </source>
</evidence>
<dbReference type="EMBL" id="MU069991">
    <property type="protein sequence ID" value="KAF5830951.1"/>
    <property type="molecule type" value="Genomic_DNA"/>
</dbReference>
<sequence>MYHAKELRVFAQIIAWEKVVIFSPACRHTCSNKVDALTPHRQGNLPLLLNFWRQPTWHGFLSPELHRYWLRQSTAPV</sequence>
<reference evidence="1" key="1">
    <citation type="submission" date="2017-08" db="EMBL/GenBank/DDBJ databases">
        <authorList>
            <person name="Polle J.E."/>
            <person name="Barry K."/>
            <person name="Cushman J."/>
            <person name="Schmutz J."/>
            <person name="Tran D."/>
            <person name="Hathwaick L.T."/>
            <person name="Yim W.C."/>
            <person name="Jenkins J."/>
            <person name="Mckie-Krisberg Z.M."/>
            <person name="Prochnik S."/>
            <person name="Lindquist E."/>
            <person name="Dockter R.B."/>
            <person name="Adam C."/>
            <person name="Molina H."/>
            <person name="Bunkerborg J."/>
            <person name="Jin E."/>
            <person name="Buchheim M."/>
            <person name="Magnuson J."/>
        </authorList>
    </citation>
    <scope>NUCLEOTIDE SEQUENCE</scope>
    <source>
        <strain evidence="1">CCAP 19/18</strain>
    </source>
</reference>
<keyword evidence="2" id="KW-1185">Reference proteome</keyword>
<name>A0ABQ7G8M8_DUNSA</name>